<feature type="domain" description="HTH luxR-type" evidence="4">
    <location>
        <begin position="174"/>
        <end position="239"/>
    </location>
</feature>
<dbReference type="InterPro" id="IPR036388">
    <property type="entry name" value="WH-like_DNA-bd_sf"/>
</dbReference>
<dbReference type="InterPro" id="IPR001789">
    <property type="entry name" value="Sig_transdc_resp-reg_receiver"/>
</dbReference>
<evidence type="ECO:0000256" key="2">
    <source>
        <dbReference type="ARBA" id="ARBA00023125"/>
    </source>
</evidence>
<dbReference type="InterPro" id="IPR000792">
    <property type="entry name" value="Tscrpt_reg_LuxR_C"/>
</dbReference>
<evidence type="ECO:0000256" key="1">
    <source>
        <dbReference type="ARBA" id="ARBA00022553"/>
    </source>
</evidence>
<protein>
    <submittedName>
        <fullName evidence="6">DNA-binding response regulator</fullName>
    </submittedName>
</protein>
<dbReference type="InterPro" id="IPR051015">
    <property type="entry name" value="EvgA-like"/>
</dbReference>
<dbReference type="SUPFAM" id="SSF46894">
    <property type="entry name" value="C-terminal effector domain of the bipartite response regulators"/>
    <property type="match status" value="1"/>
</dbReference>
<dbReference type="EMBL" id="DOYJ01000249">
    <property type="protein sequence ID" value="HCB76309.1"/>
    <property type="molecule type" value="Genomic_DNA"/>
</dbReference>
<dbReference type="GO" id="GO:0000160">
    <property type="term" value="P:phosphorelay signal transduction system"/>
    <property type="evidence" value="ECO:0007669"/>
    <property type="project" value="InterPro"/>
</dbReference>
<comment type="caution">
    <text evidence="6">The sequence shown here is derived from an EMBL/GenBank/DDBJ whole genome shotgun (WGS) entry which is preliminary data.</text>
</comment>
<feature type="modified residue" description="4-aspartylphosphate" evidence="3">
    <location>
        <position position="85"/>
    </location>
</feature>
<dbReference type="GO" id="GO:0003677">
    <property type="term" value="F:DNA binding"/>
    <property type="evidence" value="ECO:0007669"/>
    <property type="project" value="UniProtKB-KW"/>
</dbReference>
<evidence type="ECO:0000313" key="7">
    <source>
        <dbReference type="Proteomes" id="UP000262699"/>
    </source>
</evidence>
<dbReference type="InterPro" id="IPR011006">
    <property type="entry name" value="CheY-like_superfamily"/>
</dbReference>
<dbReference type="AlphaFoldDB" id="A0A3D0WCN9"/>
<dbReference type="PROSITE" id="PS50043">
    <property type="entry name" value="HTH_LUXR_2"/>
    <property type="match status" value="1"/>
</dbReference>
<dbReference type="Gene3D" id="3.40.50.2300">
    <property type="match status" value="1"/>
</dbReference>
<evidence type="ECO:0000259" key="4">
    <source>
        <dbReference type="PROSITE" id="PS50043"/>
    </source>
</evidence>
<dbReference type="SMART" id="SM00448">
    <property type="entry name" value="REC"/>
    <property type="match status" value="1"/>
</dbReference>
<dbReference type="PANTHER" id="PTHR45566:SF1">
    <property type="entry name" value="HTH-TYPE TRANSCRIPTIONAL REGULATOR YHJB-RELATED"/>
    <property type="match status" value="1"/>
</dbReference>
<keyword evidence="1 3" id="KW-0597">Phosphoprotein</keyword>
<sequence length="248" mass="26143">MIGQGGGVASLPSRGACHPIRSAGSREGEAVDRVLIADDHPLVRDGLRAVISLAFEGCELFEAATLDEALGVLGEGAEFDLVLLDLNMPGATGPDGLDRMVAQFPATPVVVVSGSHTAALVRGALAHGAAGFVPKSLRRSAIAEALRAVLDGEIYVPADIAEEITTEDAAEARIRRRIDLLTPQQRVVFGLMVAGRLNKQIAYELDVSMTTVKAHVSAVLAKLEVFNRTQAVILANRVGFPPVIPTRK</sequence>
<accession>A0A3D0WCN9</accession>
<dbReference type="CDD" id="cd06170">
    <property type="entry name" value="LuxR_C_like"/>
    <property type="match status" value="1"/>
</dbReference>
<keyword evidence="2 6" id="KW-0238">DNA-binding</keyword>
<proteinExistence type="predicted"/>
<organism evidence="6 7">
    <name type="scientific">Sphingomonas bacterium</name>
    <dbReference type="NCBI Taxonomy" id="1895847"/>
    <lineage>
        <taxon>Bacteria</taxon>
        <taxon>Pseudomonadati</taxon>
        <taxon>Pseudomonadota</taxon>
        <taxon>Alphaproteobacteria</taxon>
        <taxon>Sphingomonadales</taxon>
        <taxon>Sphingomonadaceae</taxon>
        <taxon>Sphingomonas</taxon>
    </lineage>
</organism>
<feature type="domain" description="Response regulatory" evidence="5">
    <location>
        <begin position="33"/>
        <end position="150"/>
    </location>
</feature>
<dbReference type="Gene3D" id="1.10.10.10">
    <property type="entry name" value="Winged helix-like DNA-binding domain superfamily/Winged helix DNA-binding domain"/>
    <property type="match status" value="1"/>
</dbReference>
<dbReference type="PROSITE" id="PS00622">
    <property type="entry name" value="HTH_LUXR_1"/>
    <property type="match status" value="1"/>
</dbReference>
<dbReference type="PROSITE" id="PS50110">
    <property type="entry name" value="RESPONSE_REGULATORY"/>
    <property type="match status" value="1"/>
</dbReference>
<dbReference type="InterPro" id="IPR058245">
    <property type="entry name" value="NreC/VraR/RcsB-like_REC"/>
</dbReference>
<dbReference type="InterPro" id="IPR016032">
    <property type="entry name" value="Sig_transdc_resp-reg_C-effctor"/>
</dbReference>
<gene>
    <name evidence="6" type="ORF">DEP91_09060</name>
</gene>
<evidence type="ECO:0000259" key="5">
    <source>
        <dbReference type="PROSITE" id="PS50110"/>
    </source>
</evidence>
<dbReference type="Proteomes" id="UP000262699">
    <property type="component" value="Unassembled WGS sequence"/>
</dbReference>
<evidence type="ECO:0000313" key="6">
    <source>
        <dbReference type="EMBL" id="HCB76309.1"/>
    </source>
</evidence>
<name>A0A3D0WCN9_9SPHN</name>
<dbReference type="GO" id="GO:0006355">
    <property type="term" value="P:regulation of DNA-templated transcription"/>
    <property type="evidence" value="ECO:0007669"/>
    <property type="project" value="InterPro"/>
</dbReference>
<dbReference type="CDD" id="cd17535">
    <property type="entry name" value="REC_NarL-like"/>
    <property type="match status" value="1"/>
</dbReference>
<dbReference type="SUPFAM" id="SSF52172">
    <property type="entry name" value="CheY-like"/>
    <property type="match status" value="1"/>
</dbReference>
<dbReference type="PRINTS" id="PR00038">
    <property type="entry name" value="HTHLUXR"/>
</dbReference>
<dbReference type="PANTHER" id="PTHR45566">
    <property type="entry name" value="HTH-TYPE TRANSCRIPTIONAL REGULATOR YHJB-RELATED"/>
    <property type="match status" value="1"/>
</dbReference>
<reference evidence="6 7" key="1">
    <citation type="journal article" date="2018" name="Nat. Biotechnol.">
        <title>A standardized bacterial taxonomy based on genome phylogeny substantially revises the tree of life.</title>
        <authorList>
            <person name="Parks D.H."/>
            <person name="Chuvochina M."/>
            <person name="Waite D.W."/>
            <person name="Rinke C."/>
            <person name="Skarshewski A."/>
            <person name="Chaumeil P.A."/>
            <person name="Hugenholtz P."/>
        </authorList>
    </citation>
    <scope>NUCLEOTIDE SEQUENCE [LARGE SCALE GENOMIC DNA]</scope>
    <source>
        <strain evidence="6">UBA9015</strain>
    </source>
</reference>
<dbReference type="Pfam" id="PF00072">
    <property type="entry name" value="Response_reg"/>
    <property type="match status" value="1"/>
</dbReference>
<evidence type="ECO:0000256" key="3">
    <source>
        <dbReference type="PROSITE-ProRule" id="PRU00169"/>
    </source>
</evidence>
<dbReference type="Pfam" id="PF00196">
    <property type="entry name" value="GerE"/>
    <property type="match status" value="1"/>
</dbReference>
<dbReference type="SMART" id="SM00421">
    <property type="entry name" value="HTH_LUXR"/>
    <property type="match status" value="1"/>
</dbReference>